<protein>
    <submittedName>
        <fullName evidence="1 2">Uncharacterized protein</fullName>
    </submittedName>
</protein>
<dbReference type="GeneID" id="17287516"/>
<proteinExistence type="predicted"/>
<keyword evidence="3" id="KW-1185">Reference proteome</keyword>
<evidence type="ECO:0000313" key="3">
    <source>
        <dbReference type="Proteomes" id="UP000011087"/>
    </source>
</evidence>
<dbReference type="PaxDb" id="55529-EKX30796"/>
<dbReference type="AlphaFoldDB" id="L1I3M2"/>
<reference evidence="3" key="2">
    <citation type="submission" date="2012-11" db="EMBL/GenBank/DDBJ databases">
        <authorList>
            <person name="Kuo A."/>
            <person name="Curtis B.A."/>
            <person name="Tanifuji G."/>
            <person name="Burki F."/>
            <person name="Gruber A."/>
            <person name="Irimia M."/>
            <person name="Maruyama S."/>
            <person name="Arias M.C."/>
            <person name="Ball S.G."/>
            <person name="Gile G.H."/>
            <person name="Hirakawa Y."/>
            <person name="Hopkins J.F."/>
            <person name="Rensing S.A."/>
            <person name="Schmutz J."/>
            <person name="Symeonidi A."/>
            <person name="Elias M."/>
            <person name="Eveleigh R.J."/>
            <person name="Herman E.K."/>
            <person name="Klute M.J."/>
            <person name="Nakayama T."/>
            <person name="Obornik M."/>
            <person name="Reyes-Prieto A."/>
            <person name="Armbrust E.V."/>
            <person name="Aves S.J."/>
            <person name="Beiko R.G."/>
            <person name="Coutinho P."/>
            <person name="Dacks J.B."/>
            <person name="Durnford D.G."/>
            <person name="Fast N.M."/>
            <person name="Green B.R."/>
            <person name="Grisdale C."/>
            <person name="Hempe F."/>
            <person name="Henrissat B."/>
            <person name="Hoppner M.P."/>
            <person name="Ishida K.-I."/>
            <person name="Kim E."/>
            <person name="Koreny L."/>
            <person name="Kroth P.G."/>
            <person name="Liu Y."/>
            <person name="Malik S.-B."/>
            <person name="Maier U.G."/>
            <person name="McRose D."/>
            <person name="Mock T."/>
            <person name="Neilson J.A."/>
            <person name="Onodera N.T."/>
            <person name="Poole A.M."/>
            <person name="Pritham E.J."/>
            <person name="Richards T.A."/>
            <person name="Rocap G."/>
            <person name="Roy S.W."/>
            <person name="Sarai C."/>
            <person name="Schaack S."/>
            <person name="Shirato S."/>
            <person name="Slamovits C.H."/>
            <person name="Spencer D.F."/>
            <person name="Suzuki S."/>
            <person name="Worden A.Z."/>
            <person name="Zauner S."/>
            <person name="Barry K."/>
            <person name="Bell C."/>
            <person name="Bharti A.K."/>
            <person name="Crow J.A."/>
            <person name="Grimwood J."/>
            <person name="Kramer R."/>
            <person name="Lindquist E."/>
            <person name="Lucas S."/>
            <person name="Salamov A."/>
            <person name="McFadden G.I."/>
            <person name="Lane C.E."/>
            <person name="Keeling P.J."/>
            <person name="Gray M.W."/>
            <person name="Grigoriev I.V."/>
            <person name="Archibald J.M."/>
        </authorList>
    </citation>
    <scope>NUCLEOTIDE SEQUENCE</scope>
    <source>
        <strain evidence="3">CCMP2712</strain>
    </source>
</reference>
<dbReference type="EMBL" id="JH993546">
    <property type="protein sequence ID" value="EKX30796.1"/>
    <property type="molecule type" value="Genomic_DNA"/>
</dbReference>
<dbReference type="Proteomes" id="UP000011087">
    <property type="component" value="Unassembled WGS sequence"/>
</dbReference>
<dbReference type="RefSeq" id="XP_005817776.1">
    <property type="nucleotide sequence ID" value="XM_005817719.1"/>
</dbReference>
<dbReference type="HOGENOM" id="CLU_2351113_0_0_1"/>
<reference evidence="2" key="3">
    <citation type="submission" date="2015-06" db="UniProtKB">
        <authorList>
            <consortium name="EnsemblProtists"/>
        </authorList>
    </citation>
    <scope>IDENTIFICATION</scope>
</reference>
<name>L1I3M2_GUITC</name>
<dbReference type="EnsemblProtists" id="EKX30796">
    <property type="protein sequence ID" value="EKX30796"/>
    <property type="gene ID" value="GUITHDRAFT_122990"/>
</dbReference>
<accession>L1I3M2</accession>
<reference evidence="1 3" key="1">
    <citation type="journal article" date="2012" name="Nature">
        <title>Algal genomes reveal evolutionary mosaicism and the fate of nucleomorphs.</title>
        <authorList>
            <consortium name="DOE Joint Genome Institute"/>
            <person name="Curtis B.A."/>
            <person name="Tanifuji G."/>
            <person name="Burki F."/>
            <person name="Gruber A."/>
            <person name="Irimia M."/>
            <person name="Maruyama S."/>
            <person name="Arias M.C."/>
            <person name="Ball S.G."/>
            <person name="Gile G.H."/>
            <person name="Hirakawa Y."/>
            <person name="Hopkins J.F."/>
            <person name="Kuo A."/>
            <person name="Rensing S.A."/>
            <person name="Schmutz J."/>
            <person name="Symeonidi A."/>
            <person name="Elias M."/>
            <person name="Eveleigh R.J."/>
            <person name="Herman E.K."/>
            <person name="Klute M.J."/>
            <person name="Nakayama T."/>
            <person name="Obornik M."/>
            <person name="Reyes-Prieto A."/>
            <person name="Armbrust E.V."/>
            <person name="Aves S.J."/>
            <person name="Beiko R.G."/>
            <person name="Coutinho P."/>
            <person name="Dacks J.B."/>
            <person name="Durnford D.G."/>
            <person name="Fast N.M."/>
            <person name="Green B.R."/>
            <person name="Grisdale C.J."/>
            <person name="Hempel F."/>
            <person name="Henrissat B."/>
            <person name="Hoppner M.P."/>
            <person name="Ishida K."/>
            <person name="Kim E."/>
            <person name="Koreny L."/>
            <person name="Kroth P.G."/>
            <person name="Liu Y."/>
            <person name="Malik S.B."/>
            <person name="Maier U.G."/>
            <person name="McRose D."/>
            <person name="Mock T."/>
            <person name="Neilson J.A."/>
            <person name="Onodera N.T."/>
            <person name="Poole A.M."/>
            <person name="Pritham E.J."/>
            <person name="Richards T.A."/>
            <person name="Rocap G."/>
            <person name="Roy S.W."/>
            <person name="Sarai C."/>
            <person name="Schaack S."/>
            <person name="Shirato S."/>
            <person name="Slamovits C.H."/>
            <person name="Spencer D.F."/>
            <person name="Suzuki S."/>
            <person name="Worden A.Z."/>
            <person name="Zauner S."/>
            <person name="Barry K."/>
            <person name="Bell C."/>
            <person name="Bharti A.K."/>
            <person name="Crow J.A."/>
            <person name="Grimwood J."/>
            <person name="Kramer R."/>
            <person name="Lindquist E."/>
            <person name="Lucas S."/>
            <person name="Salamov A."/>
            <person name="McFadden G.I."/>
            <person name="Lane C.E."/>
            <person name="Keeling P.J."/>
            <person name="Gray M.W."/>
            <person name="Grigoriev I.V."/>
            <person name="Archibald J.M."/>
        </authorList>
    </citation>
    <scope>NUCLEOTIDE SEQUENCE</scope>
    <source>
        <strain evidence="1 3">CCMP2712</strain>
    </source>
</reference>
<dbReference type="KEGG" id="gtt:GUITHDRAFT_122990"/>
<evidence type="ECO:0000313" key="1">
    <source>
        <dbReference type="EMBL" id="EKX30796.1"/>
    </source>
</evidence>
<sequence>MMVRGLYSGCGLEEACEVKVWIYTCGGTYRGKEEASHMWTLVGSSESFRMPPADCEAGELEDYAELPLDEPIHLIPSEVYGAFAGGVVYSTSNDDLF</sequence>
<organism evidence="1">
    <name type="scientific">Guillardia theta (strain CCMP2712)</name>
    <name type="common">Cryptophyte</name>
    <dbReference type="NCBI Taxonomy" id="905079"/>
    <lineage>
        <taxon>Eukaryota</taxon>
        <taxon>Cryptophyceae</taxon>
        <taxon>Pyrenomonadales</taxon>
        <taxon>Geminigeraceae</taxon>
        <taxon>Guillardia</taxon>
    </lineage>
</organism>
<evidence type="ECO:0000313" key="2">
    <source>
        <dbReference type="EnsemblProtists" id="EKX30796"/>
    </source>
</evidence>
<gene>
    <name evidence="1" type="ORF">GUITHDRAFT_122990</name>
</gene>